<dbReference type="PANTHER" id="PTHR28589:SF1">
    <property type="entry name" value="SMALL RIBOSOMAL SUBUNIT PROTEIN MS34"/>
    <property type="match status" value="1"/>
</dbReference>
<sequence length="205" mass="24436">MKNIRYIGNFDVTAEGKFLWELLAQLRHFGVGRLVTKNEWLRRWPSQPSYCIVRKVQPEMDRWLWKGKMWSEWVYRGRNMGVYEFSRDLNRADWRLIHKEEEAEFTKCEQPFSTLAIPNKVPLPPLQRHFAEKMAKREGRTLEEKELLIDLVPFVDPDFDMLRPVMKQTSTLNPPPTGSVYDIDPNVYLNLYGEELPTKVEAWNY</sequence>
<dbReference type="WBParaSite" id="PSAMB.scaffold1138size35462.g11173.t1">
    <property type="protein sequence ID" value="PSAMB.scaffold1138size35462.g11173.t1"/>
    <property type="gene ID" value="PSAMB.scaffold1138size35462.g11173"/>
</dbReference>
<dbReference type="Pfam" id="PF16053">
    <property type="entry name" value="MRP-S34"/>
    <property type="match status" value="1"/>
</dbReference>
<protein>
    <submittedName>
        <fullName evidence="2 3">28S ribosomal protein S34, mitochondrial</fullName>
    </submittedName>
</protein>
<evidence type="ECO:0000313" key="3">
    <source>
        <dbReference type="WBParaSite" id="PSAMB.scaffold1492size30732.g13370.t1"/>
    </source>
</evidence>
<proteinExistence type="predicted"/>
<keyword evidence="1" id="KW-1185">Reference proteome</keyword>
<accession>A0A914V5Y6</accession>
<name>A0A914V5Y6_9BILA</name>
<dbReference type="GO" id="GO:0003735">
    <property type="term" value="F:structural constituent of ribosome"/>
    <property type="evidence" value="ECO:0007669"/>
    <property type="project" value="InterPro"/>
</dbReference>
<dbReference type="InterPro" id="IPR032053">
    <property type="entry name" value="Ribosomal_mS34"/>
</dbReference>
<dbReference type="GO" id="GO:0005739">
    <property type="term" value="C:mitochondrion"/>
    <property type="evidence" value="ECO:0007669"/>
    <property type="project" value="InterPro"/>
</dbReference>
<dbReference type="Proteomes" id="UP000887566">
    <property type="component" value="Unplaced"/>
</dbReference>
<dbReference type="WBParaSite" id="PSAMB.scaffold1492size30732.g13370.t1">
    <property type="protein sequence ID" value="PSAMB.scaffold1492size30732.g13370.t1"/>
    <property type="gene ID" value="PSAMB.scaffold1492size30732.g13370"/>
</dbReference>
<dbReference type="AlphaFoldDB" id="A0A914V5Y6"/>
<reference evidence="2 3" key="1">
    <citation type="submission" date="2022-11" db="UniProtKB">
        <authorList>
            <consortium name="WormBaseParasite"/>
        </authorList>
    </citation>
    <scope>IDENTIFICATION</scope>
</reference>
<dbReference type="PANTHER" id="PTHR28589">
    <property type="entry name" value="28S RIBOSOMAL PROTEIN S34, MITOCHONDRIAL"/>
    <property type="match status" value="1"/>
</dbReference>
<organism evidence="1 3">
    <name type="scientific">Plectus sambesii</name>
    <dbReference type="NCBI Taxonomy" id="2011161"/>
    <lineage>
        <taxon>Eukaryota</taxon>
        <taxon>Metazoa</taxon>
        <taxon>Ecdysozoa</taxon>
        <taxon>Nematoda</taxon>
        <taxon>Chromadorea</taxon>
        <taxon>Plectida</taxon>
        <taxon>Plectina</taxon>
        <taxon>Plectoidea</taxon>
        <taxon>Plectidae</taxon>
        <taxon>Plectus</taxon>
    </lineage>
</organism>
<evidence type="ECO:0000313" key="2">
    <source>
        <dbReference type="WBParaSite" id="PSAMB.scaffold1138size35462.g11173.t1"/>
    </source>
</evidence>
<evidence type="ECO:0000313" key="1">
    <source>
        <dbReference type="Proteomes" id="UP000887566"/>
    </source>
</evidence>